<keyword evidence="7 10" id="KW-0695">RNA-directed DNA polymerase</keyword>
<evidence type="ECO:0000313" key="10">
    <source>
        <dbReference type="EMBL" id="PKU80164.1"/>
    </source>
</evidence>
<dbReference type="GO" id="GO:0004519">
    <property type="term" value="F:endonuclease activity"/>
    <property type="evidence" value="ECO:0007669"/>
    <property type="project" value="UniProtKB-KW"/>
</dbReference>
<dbReference type="InterPro" id="IPR021109">
    <property type="entry name" value="Peptidase_aspartic_dom_sf"/>
</dbReference>
<keyword evidence="3" id="KW-0548">Nucleotidyltransferase</keyword>
<evidence type="ECO:0000256" key="7">
    <source>
        <dbReference type="ARBA" id="ARBA00022918"/>
    </source>
</evidence>
<evidence type="ECO:0000256" key="4">
    <source>
        <dbReference type="ARBA" id="ARBA00022722"/>
    </source>
</evidence>
<dbReference type="CDD" id="cd00303">
    <property type="entry name" value="retropepsin_like"/>
    <property type="match status" value="1"/>
</dbReference>
<dbReference type="InterPro" id="IPR000477">
    <property type="entry name" value="RT_dom"/>
</dbReference>
<keyword evidence="4" id="KW-0540">Nuclease</keyword>
<dbReference type="AlphaFoldDB" id="A0A2I0WWY5"/>
<dbReference type="FunFam" id="3.10.10.10:FF:000007">
    <property type="entry name" value="Retrovirus-related Pol polyprotein from transposon 17.6-like Protein"/>
    <property type="match status" value="1"/>
</dbReference>
<dbReference type="PANTHER" id="PTHR24559:SF442">
    <property type="entry name" value="RNA-DIRECTED DNA POLYMERASE HOMOLOG"/>
    <property type="match status" value="1"/>
</dbReference>
<reference evidence="10 11" key="2">
    <citation type="journal article" date="2017" name="Nature">
        <title>The Apostasia genome and the evolution of orchids.</title>
        <authorList>
            <person name="Zhang G.Q."/>
            <person name="Liu K.W."/>
            <person name="Li Z."/>
            <person name="Lohaus R."/>
            <person name="Hsiao Y.Y."/>
            <person name="Niu S.C."/>
            <person name="Wang J.Y."/>
            <person name="Lin Y.C."/>
            <person name="Xu Q."/>
            <person name="Chen L.J."/>
            <person name="Yoshida K."/>
            <person name="Fujiwara S."/>
            <person name="Wang Z.W."/>
            <person name="Zhang Y.Q."/>
            <person name="Mitsuda N."/>
            <person name="Wang M."/>
            <person name="Liu G.H."/>
            <person name="Pecoraro L."/>
            <person name="Huang H.X."/>
            <person name="Xiao X.J."/>
            <person name="Lin M."/>
            <person name="Wu X.Y."/>
            <person name="Wu W.L."/>
            <person name="Chen Y.Y."/>
            <person name="Chang S.B."/>
            <person name="Sakamoto S."/>
            <person name="Ohme-Takagi M."/>
            <person name="Yagi M."/>
            <person name="Zeng S.J."/>
            <person name="Shen C.Y."/>
            <person name="Yeh C.M."/>
            <person name="Luo Y.B."/>
            <person name="Tsai W.C."/>
            <person name="Van de Peer Y."/>
            <person name="Liu Z.J."/>
        </authorList>
    </citation>
    <scope>NUCLEOTIDE SEQUENCE [LARGE SCALE GENOMIC DNA]</scope>
    <source>
        <tissue evidence="10">The whole plant</tissue>
    </source>
</reference>
<dbReference type="InterPro" id="IPR053134">
    <property type="entry name" value="RNA-dir_DNA_polymerase"/>
</dbReference>
<evidence type="ECO:0000313" key="11">
    <source>
        <dbReference type="Proteomes" id="UP000233837"/>
    </source>
</evidence>
<dbReference type="GO" id="GO:0006508">
    <property type="term" value="P:proteolysis"/>
    <property type="evidence" value="ECO:0007669"/>
    <property type="project" value="UniProtKB-KW"/>
</dbReference>
<keyword evidence="6" id="KW-0378">Hydrolase</keyword>
<keyword evidence="5" id="KW-0255">Endonuclease</keyword>
<sequence length="407" mass="46782">MISKLSIKATPHPNPYKVAWINSTSMTIKDRSIIPLEFNGYQEKIWCDVLTMDVSQIILGRPWLFDNDVHIYGRTNTCVFEHNGKKIKLIPSQPKTDKGDSKTTPPKNNKDLHLVTAKEMDMEFHQGSPMYALVAKEVDDDQGEPVPDEIKPLLETFADVFPEDLPNQLPPLRDIQHVIDLVPGASLPNLPHYRMNPTEHTELKRQVDELLQRGFIKESLSPCAVPAFLTPKKDCSWRMCVDSRAINKITVKYRFPIPRLDDMLDMMTGATLFSKIDLKSRYHQIRICPGDEWKTAFKTKDGLYEWMVMPFGLSNAPSTFMRIMTQVLRPFLGKFIVVYFDDILIYSNSVDQHLKHLKQICKIMRKEQLYANPQKCVFFTDSVTFLGFIISSRGISADTEKVRAINE</sequence>
<evidence type="ECO:0000256" key="3">
    <source>
        <dbReference type="ARBA" id="ARBA00022695"/>
    </source>
</evidence>
<keyword evidence="2" id="KW-0808">Transferase</keyword>
<evidence type="ECO:0000256" key="2">
    <source>
        <dbReference type="ARBA" id="ARBA00022679"/>
    </source>
</evidence>
<protein>
    <submittedName>
        <fullName evidence="10">RNA-directed DNA polymerase</fullName>
    </submittedName>
</protein>
<dbReference type="EMBL" id="KZ502368">
    <property type="protein sequence ID" value="PKU80164.1"/>
    <property type="molecule type" value="Genomic_DNA"/>
</dbReference>
<dbReference type="SUPFAM" id="SSF56672">
    <property type="entry name" value="DNA/RNA polymerases"/>
    <property type="match status" value="1"/>
</dbReference>
<keyword evidence="1" id="KW-0645">Protease</keyword>
<dbReference type="PANTHER" id="PTHR24559">
    <property type="entry name" value="TRANSPOSON TY3-I GAG-POL POLYPROTEIN"/>
    <property type="match status" value="1"/>
</dbReference>
<evidence type="ECO:0000256" key="8">
    <source>
        <dbReference type="SAM" id="MobiDB-lite"/>
    </source>
</evidence>
<proteinExistence type="predicted"/>
<organism evidence="10 11">
    <name type="scientific">Dendrobium catenatum</name>
    <dbReference type="NCBI Taxonomy" id="906689"/>
    <lineage>
        <taxon>Eukaryota</taxon>
        <taxon>Viridiplantae</taxon>
        <taxon>Streptophyta</taxon>
        <taxon>Embryophyta</taxon>
        <taxon>Tracheophyta</taxon>
        <taxon>Spermatophyta</taxon>
        <taxon>Magnoliopsida</taxon>
        <taxon>Liliopsida</taxon>
        <taxon>Asparagales</taxon>
        <taxon>Orchidaceae</taxon>
        <taxon>Epidendroideae</taxon>
        <taxon>Malaxideae</taxon>
        <taxon>Dendrobiinae</taxon>
        <taxon>Dendrobium</taxon>
    </lineage>
</organism>
<name>A0A2I0WWY5_9ASPA</name>
<dbReference type="GO" id="GO:0008233">
    <property type="term" value="F:peptidase activity"/>
    <property type="evidence" value="ECO:0007669"/>
    <property type="project" value="UniProtKB-KW"/>
</dbReference>
<accession>A0A2I0WWY5</accession>
<dbReference type="GO" id="GO:0003964">
    <property type="term" value="F:RNA-directed DNA polymerase activity"/>
    <property type="evidence" value="ECO:0007669"/>
    <property type="project" value="UniProtKB-KW"/>
</dbReference>
<feature type="region of interest" description="Disordered" evidence="8">
    <location>
        <begin position="90"/>
        <end position="110"/>
    </location>
</feature>
<dbReference type="Proteomes" id="UP000233837">
    <property type="component" value="Unassembled WGS sequence"/>
</dbReference>
<evidence type="ECO:0000256" key="1">
    <source>
        <dbReference type="ARBA" id="ARBA00022670"/>
    </source>
</evidence>
<dbReference type="CDD" id="cd01647">
    <property type="entry name" value="RT_LTR"/>
    <property type="match status" value="1"/>
</dbReference>
<dbReference type="Gene3D" id="3.30.70.270">
    <property type="match status" value="1"/>
</dbReference>
<dbReference type="Gene3D" id="3.10.10.10">
    <property type="entry name" value="HIV Type 1 Reverse Transcriptase, subunit A, domain 1"/>
    <property type="match status" value="1"/>
</dbReference>
<keyword evidence="11" id="KW-1185">Reference proteome</keyword>
<evidence type="ECO:0000256" key="6">
    <source>
        <dbReference type="ARBA" id="ARBA00022801"/>
    </source>
</evidence>
<evidence type="ECO:0000259" key="9">
    <source>
        <dbReference type="PROSITE" id="PS50878"/>
    </source>
</evidence>
<feature type="domain" description="Reverse transcriptase" evidence="9">
    <location>
        <begin position="211"/>
        <end position="390"/>
    </location>
</feature>
<dbReference type="Pfam" id="PF00078">
    <property type="entry name" value="RVT_1"/>
    <property type="match status" value="1"/>
</dbReference>
<evidence type="ECO:0000256" key="5">
    <source>
        <dbReference type="ARBA" id="ARBA00022759"/>
    </source>
</evidence>
<dbReference type="InterPro" id="IPR043128">
    <property type="entry name" value="Rev_trsase/Diguanyl_cyclase"/>
</dbReference>
<dbReference type="Gene3D" id="2.40.70.10">
    <property type="entry name" value="Acid Proteases"/>
    <property type="match status" value="1"/>
</dbReference>
<reference evidence="10 11" key="1">
    <citation type="journal article" date="2016" name="Sci. Rep.">
        <title>The Dendrobium catenatum Lindl. genome sequence provides insights into polysaccharide synthase, floral development and adaptive evolution.</title>
        <authorList>
            <person name="Zhang G.Q."/>
            <person name="Xu Q."/>
            <person name="Bian C."/>
            <person name="Tsai W.C."/>
            <person name="Yeh C.M."/>
            <person name="Liu K.W."/>
            <person name="Yoshida K."/>
            <person name="Zhang L.S."/>
            <person name="Chang S.B."/>
            <person name="Chen F."/>
            <person name="Shi Y."/>
            <person name="Su Y.Y."/>
            <person name="Zhang Y.Q."/>
            <person name="Chen L.J."/>
            <person name="Yin Y."/>
            <person name="Lin M."/>
            <person name="Huang H."/>
            <person name="Deng H."/>
            <person name="Wang Z.W."/>
            <person name="Zhu S.L."/>
            <person name="Zhao X."/>
            <person name="Deng C."/>
            <person name="Niu S.C."/>
            <person name="Huang J."/>
            <person name="Wang M."/>
            <person name="Liu G.H."/>
            <person name="Yang H.J."/>
            <person name="Xiao X.J."/>
            <person name="Hsiao Y.Y."/>
            <person name="Wu W.L."/>
            <person name="Chen Y.Y."/>
            <person name="Mitsuda N."/>
            <person name="Ohme-Takagi M."/>
            <person name="Luo Y.B."/>
            <person name="Van de Peer Y."/>
            <person name="Liu Z.J."/>
        </authorList>
    </citation>
    <scope>NUCLEOTIDE SEQUENCE [LARGE SCALE GENOMIC DNA]</scope>
    <source>
        <tissue evidence="10">The whole plant</tissue>
    </source>
</reference>
<gene>
    <name evidence="10" type="ORF">MA16_Dca021339</name>
</gene>
<dbReference type="InterPro" id="IPR043502">
    <property type="entry name" value="DNA/RNA_pol_sf"/>
</dbReference>
<dbReference type="PROSITE" id="PS50878">
    <property type="entry name" value="RT_POL"/>
    <property type="match status" value="1"/>
</dbReference>